<feature type="transmembrane region" description="Helical" evidence="1">
    <location>
        <begin position="223"/>
        <end position="247"/>
    </location>
</feature>
<reference evidence="2 3" key="1">
    <citation type="submission" date="2019-01" db="EMBL/GenBank/DDBJ databases">
        <title>Leuconostoc litchii sp. nov., a novel lactic acid bacterium isolated from lychee.</title>
        <authorList>
            <person name="Wang L.-T."/>
        </authorList>
    </citation>
    <scope>NUCLEOTIDE SEQUENCE [LARGE SCALE GENOMIC DNA]</scope>
    <source>
        <strain evidence="2 3">MB7</strain>
    </source>
</reference>
<dbReference type="OrthoDB" id="9784157at2"/>
<dbReference type="Proteomes" id="UP000442244">
    <property type="component" value="Unassembled WGS sequence"/>
</dbReference>
<sequence length="582" mass="65685">MKDKYKDWVAVVGIAVTTAILFNALFFVSIKLPWDAYYHLSRVANLRQGWNAFLYPQNFTTLGQYGLSTNIFYPALTLQVVQNFIFHTSSVLQAFKISMILTTCVSGVSVYIILRRQSTLKRRIIFLFSVFWLSTIGVTALASGNLAESVAYIGIPWLSYGLYLVTADAKNNLRKIVINIAVGLSIAAYSHIMTFFILSIITAVYLLILFFKTKNKITIFKIILFGGLTTFISTAAALIPIIVIQVLNVVKKPVVSAGGFAYNVKDISQLLLNPSDSPDTWLPLFIVIICIITSVRKPKLGVVLGLITMLVGTNFVPWTYYLQHSPITFIQFATRFIKPSIAFALMFTLLDIESIRKNIKNSSITYRALMMYVLLTFTVMTGVIRNNWFSNGNSQLWTINQLKEYTTTYDDSHDGYGYPGDMTFGHGISNNQRFWYLKNYTDYIPKDALSNPNSVSTFIGSDKLGLLLTKHQIIDSNGKIYNTNSYKTTLKSITMYSSQTIAKNTIVELPVVGYKGLRVDVAINNKKQHYTIKNGKISVKLVHSLRNEDRIKIKQYIPLWILLLNVISITTLIVLIMSNKKN</sequence>
<feature type="transmembrane region" description="Helical" evidence="1">
    <location>
        <begin position="94"/>
        <end position="113"/>
    </location>
</feature>
<name>A0A6P2CQS5_9LACO</name>
<evidence type="ECO:0000313" key="3">
    <source>
        <dbReference type="Proteomes" id="UP000442244"/>
    </source>
</evidence>
<organism evidence="2 3">
    <name type="scientific">Leuconostoc litchii</name>
    <dbReference type="NCBI Taxonomy" id="1981069"/>
    <lineage>
        <taxon>Bacteria</taxon>
        <taxon>Bacillati</taxon>
        <taxon>Bacillota</taxon>
        <taxon>Bacilli</taxon>
        <taxon>Lactobacillales</taxon>
        <taxon>Lactobacillaceae</taxon>
        <taxon>Leuconostoc</taxon>
    </lineage>
</organism>
<keyword evidence="3" id="KW-1185">Reference proteome</keyword>
<dbReference type="EMBL" id="SDGY01000001">
    <property type="protein sequence ID" value="TYC46687.1"/>
    <property type="molecule type" value="Genomic_DNA"/>
</dbReference>
<comment type="caution">
    <text evidence="2">The sequence shown here is derived from an EMBL/GenBank/DDBJ whole genome shotgun (WGS) entry which is preliminary data.</text>
</comment>
<accession>A0A6P2CQS5</accession>
<feature type="transmembrane region" description="Helical" evidence="1">
    <location>
        <begin position="280"/>
        <end position="295"/>
    </location>
</feature>
<keyword evidence="1" id="KW-0472">Membrane</keyword>
<gene>
    <name evidence="2" type="ORF">ESZ47_00690</name>
</gene>
<dbReference type="RefSeq" id="WP_148603854.1">
    <property type="nucleotide sequence ID" value="NZ_BSUV01000001.1"/>
</dbReference>
<dbReference type="AlphaFoldDB" id="A0A6P2CQS5"/>
<feature type="transmembrane region" description="Helical" evidence="1">
    <location>
        <begin position="364"/>
        <end position="384"/>
    </location>
</feature>
<evidence type="ECO:0000313" key="2">
    <source>
        <dbReference type="EMBL" id="TYC46687.1"/>
    </source>
</evidence>
<feature type="transmembrane region" description="Helical" evidence="1">
    <location>
        <begin position="125"/>
        <end position="143"/>
    </location>
</feature>
<feature type="transmembrane region" description="Helical" evidence="1">
    <location>
        <begin position="7"/>
        <end position="30"/>
    </location>
</feature>
<evidence type="ECO:0008006" key="4">
    <source>
        <dbReference type="Google" id="ProtNLM"/>
    </source>
</evidence>
<feature type="transmembrane region" description="Helical" evidence="1">
    <location>
        <begin position="556"/>
        <end position="577"/>
    </location>
</feature>
<keyword evidence="1" id="KW-1133">Transmembrane helix</keyword>
<feature type="transmembrane region" description="Helical" evidence="1">
    <location>
        <begin position="195"/>
        <end position="211"/>
    </location>
</feature>
<feature type="transmembrane region" description="Helical" evidence="1">
    <location>
        <begin position="302"/>
        <end position="320"/>
    </location>
</feature>
<proteinExistence type="predicted"/>
<evidence type="ECO:0000256" key="1">
    <source>
        <dbReference type="SAM" id="Phobius"/>
    </source>
</evidence>
<keyword evidence="1" id="KW-0812">Transmembrane</keyword>
<protein>
    <recommendedName>
        <fullName evidence="4">Membrane protein 6-pyruvoyl-tetrahydropterin synthase-related domain-containing protein</fullName>
    </recommendedName>
</protein>